<organism evidence="2 3">
    <name type="scientific">Chlamydomonas reinhardtii</name>
    <name type="common">Chlamydomonas smithii</name>
    <dbReference type="NCBI Taxonomy" id="3055"/>
    <lineage>
        <taxon>Eukaryota</taxon>
        <taxon>Viridiplantae</taxon>
        <taxon>Chlorophyta</taxon>
        <taxon>core chlorophytes</taxon>
        <taxon>Chlorophyceae</taxon>
        <taxon>CS clade</taxon>
        <taxon>Chlamydomonadales</taxon>
        <taxon>Chlamydomonadaceae</taxon>
        <taxon>Chlamydomonas</taxon>
    </lineage>
</organism>
<dbReference type="Proteomes" id="UP000006906">
    <property type="component" value="Chromosome 6"/>
</dbReference>
<feature type="compositionally biased region" description="Polar residues" evidence="1">
    <location>
        <begin position="363"/>
        <end position="381"/>
    </location>
</feature>
<feature type="region of interest" description="Disordered" evidence="1">
    <location>
        <begin position="714"/>
        <end position="743"/>
    </location>
</feature>
<evidence type="ECO:0000256" key="1">
    <source>
        <dbReference type="SAM" id="MobiDB-lite"/>
    </source>
</evidence>
<keyword evidence="3" id="KW-1185">Reference proteome</keyword>
<protein>
    <submittedName>
        <fullName evidence="2">Uncharacterized protein</fullName>
    </submittedName>
</protein>
<evidence type="ECO:0000313" key="2">
    <source>
        <dbReference type="EMBL" id="PNW82588.1"/>
    </source>
</evidence>
<feature type="compositionally biased region" description="Low complexity" evidence="1">
    <location>
        <begin position="415"/>
        <end position="427"/>
    </location>
</feature>
<feature type="compositionally biased region" description="Polar residues" evidence="1">
    <location>
        <begin position="581"/>
        <end position="592"/>
    </location>
</feature>
<dbReference type="InParanoid" id="A0A2K3DQ20"/>
<dbReference type="GeneID" id="66053784"/>
<feature type="region of interest" description="Disordered" evidence="1">
    <location>
        <begin position="568"/>
        <end position="592"/>
    </location>
</feature>
<feature type="compositionally biased region" description="Acidic residues" evidence="1">
    <location>
        <begin position="148"/>
        <end position="158"/>
    </location>
</feature>
<gene>
    <name evidence="2" type="ORF">CHLRE_06g285100v5</name>
</gene>
<feature type="compositionally biased region" description="Gly residues" evidence="1">
    <location>
        <begin position="714"/>
        <end position="730"/>
    </location>
</feature>
<feature type="region of interest" description="Disordered" evidence="1">
    <location>
        <begin position="355"/>
        <end position="427"/>
    </location>
</feature>
<feature type="compositionally biased region" description="Gly residues" evidence="1">
    <location>
        <begin position="196"/>
        <end position="214"/>
    </location>
</feature>
<sequence length="1091" mass="107204">MDAAERSPKRAKPSDPEGPCDSARVPAPSHGPTPGALCRLGGLGSGPASLSRSCKLTAAASPGRQPHTADEQPTAAAAQPADPPTAHDAGSGRLAAHPHPGGASATPGDPAAHSAAGEDQAEQPGADTWGEGGSGRTSSIDTVGSSADDADDDDDDDSISGSRGGPGAGAASNLGDALDATRGIPARSGHEPGNDGAAGGAGANSGAGGGGAGASAGAAGATGANTVAVQHPGPLAACARLRVMLMNATAAAAIATGARQLAKSAKAGKTGKAGVTPTPELAAALAACYLPELDWEASPDSGVYTVFRHSHTHRNSLRMGVAAAHVLFPDTLLEAACRPAGVTVYFYYQRPPTASKETKDAQRPQQPSSEHTADQPQTASCPDQEPDPEAEPTLVIRDGLLRLTTRSDYTPKYGTPPAADADPSAAATSDATRLLADLKAQPRARAWLRLPRDSESPCMDRPIVFVVRPDGVPVMRAATYREAAAAKLPPPPLAPMAPPVQDAARTLAAEKWRERLDRLAAYNKLLQMPTWQAGAGAGAGASAAGTAAVASTVIKGAEGAEGPEEVVAELGPEPGFGPAHGSSQGAGKSLSRQLMRSVHDTARRKGLVFRKLSWSDIRSPTRLALGVRLSPVLLDLPRVAARWRHHMEEHARRWPHARCWMGGHALCAVQEVVARVRGGAAGPGTGASAVGAGAADGLLPSALHTAAASGGGLGGGSGGDGGGDGGGAGGSSSSTGGSSTNHMHLRPLGRLVLHTEDGGQFQVSLEVGWRAGVSGPTTVLAGPSLRDLQLRLRAFSGDTLVFRRLFTLPTGAAGAAGVAGSANAGAGAGVAAAVGVGAGGSVAETSQPQQQQLEAPGPGAMVLYTEPGSADALGMARANVGGVGGGGADELSYVDEVVGEFMVTIDRAESAAGAAAGAADKGKGKAEGAAACAAATDGGGQGAVARAATAAAAATEAAHAGEQPGPAGAALGADAAGAAGTPGGAAAVAAGGVGGGGSAAAGASRAGPSMSKASLARKRLALVMVEGAGGGAAAPPVRKTKQQVAKGKAAAGARGGPAPPPLPSAAAGRDAEAEAKRKREQMALLLRQVLG</sequence>
<dbReference type="KEGG" id="cre:CHLRE_06g285100v5"/>
<dbReference type="AlphaFoldDB" id="A0A2K3DQ20"/>
<dbReference type="EMBL" id="CM008967">
    <property type="protein sequence ID" value="PNW82588.1"/>
    <property type="molecule type" value="Genomic_DNA"/>
</dbReference>
<dbReference type="RefSeq" id="XP_042924032.1">
    <property type="nucleotide sequence ID" value="XM_043063326.1"/>
</dbReference>
<feature type="region of interest" description="Disordered" evidence="1">
    <location>
        <begin position="1"/>
        <end position="219"/>
    </location>
</feature>
<dbReference type="Gramene" id="PNW82588">
    <property type="protein sequence ID" value="PNW82588"/>
    <property type="gene ID" value="CHLRE_06g285100v5"/>
</dbReference>
<dbReference type="OrthoDB" id="551089at2759"/>
<feature type="compositionally biased region" description="Low complexity" evidence="1">
    <location>
        <begin position="71"/>
        <end position="89"/>
    </location>
</feature>
<dbReference type="PANTHER" id="PTHR31535">
    <property type="match status" value="1"/>
</dbReference>
<dbReference type="PANTHER" id="PTHR31535:SF3">
    <property type="entry name" value="REGULATORY PROTEIN ZESTE"/>
    <property type="match status" value="1"/>
</dbReference>
<proteinExistence type="predicted"/>
<name>A0A2K3DQ20_CHLRE</name>
<accession>A0A2K3DQ20</accession>
<feature type="region of interest" description="Disordered" evidence="1">
    <location>
        <begin position="1029"/>
        <end position="1076"/>
    </location>
</feature>
<evidence type="ECO:0000313" key="3">
    <source>
        <dbReference type="Proteomes" id="UP000006906"/>
    </source>
</evidence>
<reference evidence="2 3" key="1">
    <citation type="journal article" date="2007" name="Science">
        <title>The Chlamydomonas genome reveals the evolution of key animal and plant functions.</title>
        <authorList>
            <person name="Merchant S.S."/>
            <person name="Prochnik S.E."/>
            <person name="Vallon O."/>
            <person name="Harris E.H."/>
            <person name="Karpowicz S.J."/>
            <person name="Witman G.B."/>
            <person name="Terry A."/>
            <person name="Salamov A."/>
            <person name="Fritz-Laylin L.K."/>
            <person name="Marechal-Drouard L."/>
            <person name="Marshall W.F."/>
            <person name="Qu L.H."/>
            <person name="Nelson D.R."/>
            <person name="Sanderfoot A.A."/>
            <person name="Spalding M.H."/>
            <person name="Kapitonov V.V."/>
            <person name="Ren Q."/>
            <person name="Ferris P."/>
            <person name="Lindquist E."/>
            <person name="Shapiro H."/>
            <person name="Lucas S.M."/>
            <person name="Grimwood J."/>
            <person name="Schmutz J."/>
            <person name="Cardol P."/>
            <person name="Cerutti H."/>
            <person name="Chanfreau G."/>
            <person name="Chen C.L."/>
            <person name="Cognat V."/>
            <person name="Croft M.T."/>
            <person name="Dent R."/>
            <person name="Dutcher S."/>
            <person name="Fernandez E."/>
            <person name="Fukuzawa H."/>
            <person name="Gonzalez-Ballester D."/>
            <person name="Gonzalez-Halphen D."/>
            <person name="Hallmann A."/>
            <person name="Hanikenne M."/>
            <person name="Hippler M."/>
            <person name="Inwood W."/>
            <person name="Jabbari K."/>
            <person name="Kalanon M."/>
            <person name="Kuras R."/>
            <person name="Lefebvre P.A."/>
            <person name="Lemaire S.D."/>
            <person name="Lobanov A.V."/>
            <person name="Lohr M."/>
            <person name="Manuell A."/>
            <person name="Meier I."/>
            <person name="Mets L."/>
            <person name="Mittag M."/>
            <person name="Mittelmeier T."/>
            <person name="Moroney J.V."/>
            <person name="Moseley J."/>
            <person name="Napoli C."/>
            <person name="Nedelcu A.M."/>
            <person name="Niyogi K."/>
            <person name="Novoselov S.V."/>
            <person name="Paulsen I.T."/>
            <person name="Pazour G."/>
            <person name="Purton S."/>
            <person name="Ral J.P."/>
            <person name="Riano-Pachon D.M."/>
            <person name="Riekhof W."/>
            <person name="Rymarquis L."/>
            <person name="Schroda M."/>
            <person name="Stern D."/>
            <person name="Umen J."/>
            <person name="Willows R."/>
            <person name="Wilson N."/>
            <person name="Zimmer S.L."/>
            <person name="Allmer J."/>
            <person name="Balk J."/>
            <person name="Bisova K."/>
            <person name="Chen C.J."/>
            <person name="Elias M."/>
            <person name="Gendler K."/>
            <person name="Hauser C."/>
            <person name="Lamb M.R."/>
            <person name="Ledford H."/>
            <person name="Long J.C."/>
            <person name="Minagawa J."/>
            <person name="Page M.D."/>
            <person name="Pan J."/>
            <person name="Pootakham W."/>
            <person name="Roje S."/>
            <person name="Rose A."/>
            <person name="Stahlberg E."/>
            <person name="Terauchi A.M."/>
            <person name="Yang P."/>
            <person name="Ball S."/>
            <person name="Bowler C."/>
            <person name="Dieckmann C.L."/>
            <person name="Gladyshev V.N."/>
            <person name="Green P."/>
            <person name="Jorgensen R."/>
            <person name="Mayfield S."/>
            <person name="Mueller-Roeber B."/>
            <person name="Rajamani S."/>
            <person name="Sayre R.T."/>
            <person name="Brokstein P."/>
            <person name="Dubchak I."/>
            <person name="Goodstein D."/>
            <person name="Hornick L."/>
            <person name="Huang Y.W."/>
            <person name="Jhaveri J."/>
            <person name="Luo Y."/>
            <person name="Martinez D."/>
            <person name="Ngau W.C."/>
            <person name="Otillar B."/>
            <person name="Poliakov A."/>
            <person name="Porter A."/>
            <person name="Szajkowski L."/>
            <person name="Werner G."/>
            <person name="Zhou K."/>
            <person name="Grigoriev I.V."/>
            <person name="Rokhsar D.S."/>
            <person name="Grossman A.R."/>
        </authorList>
    </citation>
    <scope>NUCLEOTIDE SEQUENCE [LARGE SCALE GENOMIC DNA]</scope>
    <source>
        <strain evidence="3">CC-503</strain>
    </source>
</reference>
<feature type="compositionally biased region" description="Basic and acidic residues" evidence="1">
    <location>
        <begin position="1"/>
        <end position="15"/>
    </location>
</feature>